<protein>
    <submittedName>
        <fullName evidence="1">Uncharacterized protein</fullName>
    </submittedName>
</protein>
<keyword evidence="2" id="KW-1185">Reference proteome</keyword>
<proteinExistence type="predicted"/>
<gene>
    <name evidence="1" type="ORF">QW060_22660</name>
</gene>
<dbReference type="Proteomes" id="UP001242368">
    <property type="component" value="Unassembled WGS sequence"/>
</dbReference>
<dbReference type="EMBL" id="JAUFQU010000055">
    <property type="protein sequence ID" value="MDN3709750.1"/>
    <property type="molecule type" value="Genomic_DNA"/>
</dbReference>
<accession>A0ABT8D2P5</accession>
<reference evidence="2" key="1">
    <citation type="journal article" date="2019" name="Int. J. Syst. Evol. Microbiol.">
        <title>The Global Catalogue of Microorganisms (GCM) 10K type strain sequencing project: providing services to taxonomists for standard genome sequencing and annotation.</title>
        <authorList>
            <consortium name="The Broad Institute Genomics Platform"/>
            <consortium name="The Broad Institute Genome Sequencing Center for Infectious Disease"/>
            <person name="Wu L."/>
            <person name="Ma J."/>
        </authorList>
    </citation>
    <scope>NUCLEOTIDE SEQUENCE [LARGE SCALE GENOMIC DNA]</scope>
    <source>
        <strain evidence="2">CECT 7184</strain>
    </source>
</reference>
<evidence type="ECO:0000313" key="1">
    <source>
        <dbReference type="EMBL" id="MDN3709750.1"/>
    </source>
</evidence>
<organism evidence="1 2">
    <name type="scientific">Paenimyroides ceti</name>
    <dbReference type="NCBI Taxonomy" id="395087"/>
    <lineage>
        <taxon>Bacteria</taxon>
        <taxon>Pseudomonadati</taxon>
        <taxon>Bacteroidota</taxon>
        <taxon>Flavobacteriia</taxon>
        <taxon>Flavobacteriales</taxon>
        <taxon>Flavobacteriaceae</taxon>
        <taxon>Paenimyroides</taxon>
    </lineage>
</organism>
<sequence>MKDIPLFVYLLGVVPFVINFDIPSKVFHSTSLLSNLNNCSRKNSNCFLRFGVPFLIHFLIGSLKKLIHLKCEQFLVGFQGIFLDYQGKGLGLGYLKSYLLKYYMEQQFYLKSRTKNFVYLLKSSTKIF</sequence>
<evidence type="ECO:0000313" key="2">
    <source>
        <dbReference type="Proteomes" id="UP001242368"/>
    </source>
</evidence>
<comment type="caution">
    <text evidence="1">The sequence shown here is derived from an EMBL/GenBank/DDBJ whole genome shotgun (WGS) entry which is preliminary data.</text>
</comment>
<name>A0ABT8D2P5_9FLAO</name>